<keyword evidence="4" id="KW-1185">Reference proteome</keyword>
<feature type="transmembrane region" description="Helical" evidence="1">
    <location>
        <begin position="72"/>
        <end position="92"/>
    </location>
</feature>
<keyword evidence="1" id="KW-0472">Membrane</keyword>
<keyword evidence="1" id="KW-0812">Transmembrane</keyword>
<reference evidence="3 4" key="1">
    <citation type="journal article" date="2015" name="Int. J. Syst. Evol. Microbiol.">
        <title>Gemmobacter intermedius sp. nov., isolated from a white stork (Ciconia ciconia).</title>
        <authorList>
            <person name="Kampfer P."/>
            <person name="Jerzak L."/>
            <person name="Wilharm G."/>
            <person name="Golke J."/>
            <person name="Busse H.J."/>
            <person name="Glaeser S.P."/>
        </authorList>
    </citation>
    <scope>NUCLEOTIDE SEQUENCE [LARGE SCALE GENOMIC DNA]</scope>
    <source>
        <strain evidence="3 4">119/4</strain>
    </source>
</reference>
<evidence type="ECO:0000313" key="4">
    <source>
        <dbReference type="Proteomes" id="UP000287168"/>
    </source>
</evidence>
<dbReference type="Proteomes" id="UP000287168">
    <property type="component" value="Unassembled WGS sequence"/>
</dbReference>
<accession>A0A3S3U8U4</accession>
<dbReference type="OrthoDB" id="2873672at2"/>
<comment type="caution">
    <text evidence="3">The sequence shown here is derived from an EMBL/GenBank/DDBJ whole genome shotgun (WGS) entry which is preliminary data.</text>
</comment>
<dbReference type="Pfam" id="PF09990">
    <property type="entry name" value="DUF2231"/>
    <property type="match status" value="1"/>
</dbReference>
<sequence>MHPLHSLVLAFFFPLFLATLIADIGYARTYEIQWSNFAEWLNAAGLVFGGLALLAALISYALRRGTPGARRVLWYGLILLAAWGTGLYNAFIHARDAWGIMPDAIWWSAISAALALVASVIGWRGFSDGETF</sequence>
<dbReference type="EMBL" id="SBLC01000010">
    <property type="protein sequence ID" value="RWY41636.1"/>
    <property type="molecule type" value="Genomic_DNA"/>
</dbReference>
<gene>
    <name evidence="3" type="ORF">EP867_09070</name>
</gene>
<feature type="transmembrane region" description="Helical" evidence="1">
    <location>
        <begin position="104"/>
        <end position="126"/>
    </location>
</feature>
<evidence type="ECO:0000256" key="1">
    <source>
        <dbReference type="SAM" id="Phobius"/>
    </source>
</evidence>
<dbReference type="AlphaFoldDB" id="A0A3S3U8U4"/>
<keyword evidence="1" id="KW-1133">Transmembrane helix</keyword>
<feature type="domain" description="DUF2231" evidence="2">
    <location>
        <begin position="2"/>
        <end position="125"/>
    </location>
</feature>
<evidence type="ECO:0000313" key="3">
    <source>
        <dbReference type="EMBL" id="RWY41636.1"/>
    </source>
</evidence>
<name>A0A3S3U8U4_9RHOB</name>
<dbReference type="InterPro" id="IPR019251">
    <property type="entry name" value="DUF2231_TM"/>
</dbReference>
<proteinExistence type="predicted"/>
<evidence type="ECO:0000259" key="2">
    <source>
        <dbReference type="Pfam" id="PF09990"/>
    </source>
</evidence>
<organism evidence="3 4">
    <name type="scientific">Falsigemmobacter intermedius</name>
    <dbReference type="NCBI Taxonomy" id="1553448"/>
    <lineage>
        <taxon>Bacteria</taxon>
        <taxon>Pseudomonadati</taxon>
        <taxon>Pseudomonadota</taxon>
        <taxon>Alphaproteobacteria</taxon>
        <taxon>Rhodobacterales</taxon>
        <taxon>Paracoccaceae</taxon>
        <taxon>Falsigemmobacter</taxon>
    </lineage>
</organism>
<feature type="transmembrane region" description="Helical" evidence="1">
    <location>
        <begin position="37"/>
        <end position="60"/>
    </location>
</feature>
<protein>
    <recommendedName>
        <fullName evidence="2">DUF2231 domain-containing protein</fullName>
    </recommendedName>
</protein>